<dbReference type="Pfam" id="PF05649">
    <property type="entry name" value="Peptidase_M13_N"/>
    <property type="match status" value="1"/>
</dbReference>
<keyword evidence="9" id="KW-0732">Signal</keyword>
<dbReference type="InterPro" id="IPR042089">
    <property type="entry name" value="Peptidase_M13_dom_2"/>
</dbReference>
<dbReference type="SUPFAM" id="SSF55486">
    <property type="entry name" value="Metalloproteases ('zincins'), catalytic domain"/>
    <property type="match status" value="1"/>
</dbReference>
<comment type="similarity">
    <text evidence="3">Belongs to the peptidase M13 family.</text>
</comment>
<keyword evidence="8" id="KW-0482">Metalloprotease</keyword>
<dbReference type="PANTHER" id="PTHR11733:SF224">
    <property type="entry name" value="NEPRILYSIN-2"/>
    <property type="match status" value="1"/>
</dbReference>
<evidence type="ECO:0000313" key="13">
    <source>
        <dbReference type="EMBL" id="SSX24593.1"/>
    </source>
</evidence>
<dbReference type="GO" id="GO:0005886">
    <property type="term" value="C:plasma membrane"/>
    <property type="evidence" value="ECO:0007669"/>
    <property type="project" value="UniProtKB-SubCell"/>
</dbReference>
<dbReference type="PRINTS" id="PR00786">
    <property type="entry name" value="NEPRILYSIN"/>
</dbReference>
<name>A0A336M6N2_CULSO</name>
<keyword evidence="4" id="KW-0645">Protease</keyword>
<comment type="subcellular location">
    <subcellularLocation>
        <location evidence="2">Cell membrane</location>
        <topology evidence="2">Single-pass type II membrane protein</topology>
    </subcellularLocation>
</comment>
<organism evidence="13">
    <name type="scientific">Culicoides sonorensis</name>
    <name type="common">Biting midge</name>
    <dbReference type="NCBI Taxonomy" id="179676"/>
    <lineage>
        <taxon>Eukaryota</taxon>
        <taxon>Metazoa</taxon>
        <taxon>Ecdysozoa</taxon>
        <taxon>Arthropoda</taxon>
        <taxon>Hexapoda</taxon>
        <taxon>Insecta</taxon>
        <taxon>Pterygota</taxon>
        <taxon>Neoptera</taxon>
        <taxon>Endopterygota</taxon>
        <taxon>Diptera</taxon>
        <taxon>Nematocera</taxon>
        <taxon>Chironomoidea</taxon>
        <taxon>Ceratopogonidae</taxon>
        <taxon>Ceratopogoninae</taxon>
        <taxon>Culicoides</taxon>
        <taxon>Monoculicoides</taxon>
    </lineage>
</organism>
<evidence type="ECO:0000256" key="4">
    <source>
        <dbReference type="ARBA" id="ARBA00022670"/>
    </source>
</evidence>
<dbReference type="EMBL" id="UFQT01000465">
    <property type="protein sequence ID" value="SSX24593.1"/>
    <property type="molecule type" value="Genomic_DNA"/>
</dbReference>
<gene>
    <name evidence="13" type="primary">CSON011019</name>
</gene>
<keyword evidence="7" id="KW-0862">Zinc</keyword>
<evidence type="ECO:0000256" key="8">
    <source>
        <dbReference type="ARBA" id="ARBA00023049"/>
    </source>
</evidence>
<comment type="cofactor">
    <cofactor evidence="1">
        <name>Zn(2+)</name>
        <dbReference type="ChEBI" id="CHEBI:29105"/>
    </cofactor>
</comment>
<protein>
    <submittedName>
        <fullName evidence="13">CSON011019 protein</fullName>
    </submittedName>
</protein>
<feature type="domain" description="Peptidase M13 N-terminal" evidence="11">
    <location>
        <begin position="63"/>
        <end position="451"/>
    </location>
</feature>
<dbReference type="Gene3D" id="1.10.1380.10">
    <property type="entry name" value="Neutral endopeptidase , domain2"/>
    <property type="match status" value="1"/>
</dbReference>
<dbReference type="GO" id="GO:0046872">
    <property type="term" value="F:metal ion binding"/>
    <property type="evidence" value="ECO:0007669"/>
    <property type="project" value="UniProtKB-KW"/>
</dbReference>
<evidence type="ECO:0000256" key="2">
    <source>
        <dbReference type="ARBA" id="ARBA00004401"/>
    </source>
</evidence>
<dbReference type="VEuPathDB" id="VectorBase:CSON011019"/>
<proteinExistence type="inferred from homology"/>
<evidence type="ECO:0000256" key="9">
    <source>
        <dbReference type="SAM" id="SignalP"/>
    </source>
</evidence>
<dbReference type="InterPro" id="IPR024079">
    <property type="entry name" value="MetalloPept_cat_dom_sf"/>
</dbReference>
<evidence type="ECO:0000256" key="7">
    <source>
        <dbReference type="ARBA" id="ARBA00022833"/>
    </source>
</evidence>
<dbReference type="InterPro" id="IPR008753">
    <property type="entry name" value="Peptidase_M13_N"/>
</dbReference>
<evidence type="ECO:0000256" key="3">
    <source>
        <dbReference type="ARBA" id="ARBA00007357"/>
    </source>
</evidence>
<dbReference type="PROSITE" id="PS51885">
    <property type="entry name" value="NEPRILYSIN"/>
    <property type="match status" value="1"/>
</dbReference>
<evidence type="ECO:0000256" key="6">
    <source>
        <dbReference type="ARBA" id="ARBA00022801"/>
    </source>
</evidence>
<dbReference type="GO" id="GO:0016485">
    <property type="term" value="P:protein processing"/>
    <property type="evidence" value="ECO:0007669"/>
    <property type="project" value="TreeGrafter"/>
</dbReference>
<evidence type="ECO:0000259" key="10">
    <source>
        <dbReference type="Pfam" id="PF01431"/>
    </source>
</evidence>
<evidence type="ECO:0000256" key="1">
    <source>
        <dbReference type="ARBA" id="ARBA00001947"/>
    </source>
</evidence>
<sequence>MASLNSFFILISILLNLNIIFCFPNPTIVKKDLSSEEHNVSQKYNYTNLAKKIQSRLDLNTSPCDDFYQFACGGLLNHVEIPDDMDEVGMIGEIEESTRYQLKDILNSSILPNDIEPVKLAKTFFKKCLDEDSIEKLGPTPLHQMIGKYQWPLTKHDENIPEWHEVVKIGREAGILSYAILSVSVDVNLEDSTEFIIYIDQHDSYLPQEIYLDGADDPVMNAYQVFIEHLIPKVGTHIVDSDDKRLLSTEIVEFEIELAKIAGKREDRRDLNMLDNHMTLHELQGNFTYINWLDYINSILPKNKPRVTKDEVVIVGDLKYFEKLGALLKKTPKHVLYNYVQWSIIAETLTLLSKEIRGAITELDKVAYGTPQESLRWDECVGLSLDMMPQIVGSMYIKKYFSKEARIAVTEMLMNIMNEFKGVIKDVDWMDDATKKIAIEKIEKLNYFVGYADELENKTVLENYYKGLKVTDDDISFFDLTLKISKFSVDEIFNFLYEKKVLRSDWRFIQSPATVNAFYLASHNHIEILAAILQDEIFSLNRPSFLNYASLGHVIGHEITHALDDMGSQFDAYGNLKNWWHNQTLYKYFDKAKCFVEQYSKYSVNGQHVDGVNSLGENIADNGGFKVAYKTYKNIIKGDAYDKEHQELKAAGFKYTRDQLFWIAGAQTWCTKRRNESIHIMMETGDHPLEQFRVIGSLSNNEDFNKDFNCPVGSKMNSKIKCEIW</sequence>
<dbReference type="Gene3D" id="3.40.390.10">
    <property type="entry name" value="Collagenase (Catalytic Domain)"/>
    <property type="match status" value="1"/>
</dbReference>
<evidence type="ECO:0000256" key="5">
    <source>
        <dbReference type="ARBA" id="ARBA00022723"/>
    </source>
</evidence>
<feature type="domain" description="Peptidase M13 C-terminal" evidence="10">
    <location>
        <begin position="516"/>
        <end position="724"/>
    </location>
</feature>
<keyword evidence="5" id="KW-0479">Metal-binding</keyword>
<feature type="chain" id="PRO_5036062343" evidence="9">
    <location>
        <begin position="23"/>
        <end position="725"/>
    </location>
</feature>
<feature type="signal peptide" evidence="9">
    <location>
        <begin position="1"/>
        <end position="22"/>
    </location>
</feature>
<keyword evidence="6" id="KW-0378">Hydrolase</keyword>
<dbReference type="PANTHER" id="PTHR11733">
    <property type="entry name" value="ZINC METALLOPROTEASE FAMILY M13 NEPRILYSIN-RELATED"/>
    <property type="match status" value="1"/>
</dbReference>
<dbReference type="Pfam" id="PF01431">
    <property type="entry name" value="Peptidase_M13"/>
    <property type="match status" value="1"/>
</dbReference>
<reference evidence="12" key="1">
    <citation type="submission" date="2018-04" db="EMBL/GenBank/DDBJ databases">
        <authorList>
            <person name="Go L.Y."/>
            <person name="Mitchell J.A."/>
        </authorList>
    </citation>
    <scope>NUCLEOTIDE SEQUENCE</scope>
    <source>
        <tissue evidence="12">Whole organism</tissue>
    </source>
</reference>
<dbReference type="EMBL" id="UFQS01000465">
    <property type="protein sequence ID" value="SSX04228.1"/>
    <property type="molecule type" value="Genomic_DNA"/>
</dbReference>
<accession>A0A336M6N2</accession>
<dbReference type="AlphaFoldDB" id="A0A336M6N2"/>
<dbReference type="GO" id="GO:0004222">
    <property type="term" value="F:metalloendopeptidase activity"/>
    <property type="evidence" value="ECO:0007669"/>
    <property type="project" value="InterPro"/>
</dbReference>
<reference evidence="13" key="2">
    <citation type="submission" date="2018-07" db="EMBL/GenBank/DDBJ databases">
        <authorList>
            <person name="Quirk P.G."/>
            <person name="Krulwich T.A."/>
        </authorList>
    </citation>
    <scope>NUCLEOTIDE SEQUENCE</scope>
</reference>
<dbReference type="InterPro" id="IPR018497">
    <property type="entry name" value="Peptidase_M13_C"/>
</dbReference>
<dbReference type="CDD" id="cd08662">
    <property type="entry name" value="M13"/>
    <property type="match status" value="1"/>
</dbReference>
<evidence type="ECO:0000313" key="12">
    <source>
        <dbReference type="EMBL" id="SSX04228.1"/>
    </source>
</evidence>
<evidence type="ECO:0000259" key="11">
    <source>
        <dbReference type="Pfam" id="PF05649"/>
    </source>
</evidence>
<dbReference type="InterPro" id="IPR000718">
    <property type="entry name" value="Peptidase_M13"/>
</dbReference>